<dbReference type="SUPFAM" id="SSF81321">
    <property type="entry name" value="Family A G protein-coupled receptor-like"/>
    <property type="match status" value="1"/>
</dbReference>
<keyword evidence="2" id="KW-0472">Membrane</keyword>
<proteinExistence type="predicted"/>
<sequence length="173" mass="19751">MADSRLILFLYSFGNPLLHFYAFWLDLFIIYIFPLAAMTICNTTIIIKLKIASKTRREITSQQDLTAHEERDKRLTIMLVLLKVHNSGRLLRPIQPFSEYSIILSNARVRLYSSRDRPATEGWDAVVARGPHSPANNPGEPIQRPDSNPCSEIFNLTSTNLHVLTVKTDFGHQ</sequence>
<feature type="region of interest" description="Disordered" evidence="1">
    <location>
        <begin position="129"/>
        <end position="150"/>
    </location>
</feature>
<dbReference type="Proteomes" id="UP000466442">
    <property type="component" value="Unassembled WGS sequence"/>
</dbReference>
<evidence type="ECO:0000313" key="4">
    <source>
        <dbReference type="Proteomes" id="UP000466442"/>
    </source>
</evidence>
<feature type="transmembrane region" description="Helical" evidence="2">
    <location>
        <begin position="20"/>
        <end position="47"/>
    </location>
</feature>
<organism evidence="3 4">
    <name type="scientific">Apolygus lucorum</name>
    <name type="common">Small green plant bug</name>
    <name type="synonym">Lygocoris lucorum</name>
    <dbReference type="NCBI Taxonomy" id="248454"/>
    <lineage>
        <taxon>Eukaryota</taxon>
        <taxon>Metazoa</taxon>
        <taxon>Ecdysozoa</taxon>
        <taxon>Arthropoda</taxon>
        <taxon>Hexapoda</taxon>
        <taxon>Insecta</taxon>
        <taxon>Pterygota</taxon>
        <taxon>Neoptera</taxon>
        <taxon>Paraneoptera</taxon>
        <taxon>Hemiptera</taxon>
        <taxon>Heteroptera</taxon>
        <taxon>Panheteroptera</taxon>
        <taxon>Cimicomorpha</taxon>
        <taxon>Miridae</taxon>
        <taxon>Mirini</taxon>
        <taxon>Apolygus</taxon>
    </lineage>
</organism>
<dbReference type="Gene3D" id="1.20.1070.10">
    <property type="entry name" value="Rhodopsin 7-helix transmembrane proteins"/>
    <property type="match status" value="1"/>
</dbReference>
<keyword evidence="2" id="KW-1133">Transmembrane helix</keyword>
<reference evidence="3" key="1">
    <citation type="journal article" date="2021" name="Mol. Ecol. Resour.">
        <title>Apolygus lucorum genome provides insights into omnivorousness and mesophyll feeding.</title>
        <authorList>
            <person name="Liu Y."/>
            <person name="Liu H."/>
            <person name="Wang H."/>
            <person name="Huang T."/>
            <person name="Liu B."/>
            <person name="Yang B."/>
            <person name="Yin L."/>
            <person name="Li B."/>
            <person name="Zhang Y."/>
            <person name="Zhang S."/>
            <person name="Jiang F."/>
            <person name="Zhang X."/>
            <person name="Ren Y."/>
            <person name="Wang B."/>
            <person name="Wang S."/>
            <person name="Lu Y."/>
            <person name="Wu K."/>
            <person name="Fan W."/>
            <person name="Wang G."/>
        </authorList>
    </citation>
    <scope>NUCLEOTIDE SEQUENCE</scope>
    <source>
        <strain evidence="3">12Hb</strain>
    </source>
</reference>
<accession>A0A8S9XFA4</accession>
<keyword evidence="4" id="KW-1185">Reference proteome</keyword>
<evidence type="ECO:0000256" key="1">
    <source>
        <dbReference type="SAM" id="MobiDB-lite"/>
    </source>
</evidence>
<evidence type="ECO:0000256" key="2">
    <source>
        <dbReference type="SAM" id="Phobius"/>
    </source>
</evidence>
<evidence type="ECO:0000313" key="3">
    <source>
        <dbReference type="EMBL" id="KAF6207214.1"/>
    </source>
</evidence>
<gene>
    <name evidence="3" type="ORF">GE061_018454</name>
</gene>
<comment type="caution">
    <text evidence="3">The sequence shown here is derived from an EMBL/GenBank/DDBJ whole genome shotgun (WGS) entry which is preliminary data.</text>
</comment>
<name>A0A8S9XFA4_APOLU</name>
<dbReference type="AlphaFoldDB" id="A0A8S9XFA4"/>
<keyword evidence="2" id="KW-0812">Transmembrane</keyword>
<dbReference type="EMBL" id="WIXP02000008">
    <property type="protein sequence ID" value="KAF6207214.1"/>
    <property type="molecule type" value="Genomic_DNA"/>
</dbReference>
<protein>
    <submittedName>
        <fullName evidence="3">Uncharacterized protein</fullName>
    </submittedName>
</protein>